<dbReference type="AlphaFoldDB" id="A0A8T2MU61"/>
<name>A0A8T2MU61_9TELE</name>
<proteinExistence type="predicted"/>
<gene>
    <name evidence="2" type="ORF">JZ751_004410</name>
</gene>
<evidence type="ECO:0000313" key="3">
    <source>
        <dbReference type="Proteomes" id="UP000824540"/>
    </source>
</evidence>
<dbReference type="EMBL" id="JAFBMS010001133">
    <property type="protein sequence ID" value="KAG9329521.1"/>
    <property type="molecule type" value="Genomic_DNA"/>
</dbReference>
<comment type="caution">
    <text evidence="2">The sequence shown here is derived from an EMBL/GenBank/DDBJ whole genome shotgun (WGS) entry which is preliminary data.</text>
</comment>
<keyword evidence="3" id="KW-1185">Reference proteome</keyword>
<evidence type="ECO:0000313" key="2">
    <source>
        <dbReference type="EMBL" id="KAG9329521.1"/>
    </source>
</evidence>
<protein>
    <submittedName>
        <fullName evidence="2">Uncharacterized protein</fullName>
    </submittedName>
</protein>
<dbReference type="Proteomes" id="UP000824540">
    <property type="component" value="Unassembled WGS sequence"/>
</dbReference>
<feature type="region of interest" description="Disordered" evidence="1">
    <location>
        <begin position="131"/>
        <end position="163"/>
    </location>
</feature>
<organism evidence="2 3">
    <name type="scientific">Albula glossodonta</name>
    <name type="common">roundjaw bonefish</name>
    <dbReference type="NCBI Taxonomy" id="121402"/>
    <lineage>
        <taxon>Eukaryota</taxon>
        <taxon>Metazoa</taxon>
        <taxon>Chordata</taxon>
        <taxon>Craniata</taxon>
        <taxon>Vertebrata</taxon>
        <taxon>Euteleostomi</taxon>
        <taxon>Actinopterygii</taxon>
        <taxon>Neopterygii</taxon>
        <taxon>Teleostei</taxon>
        <taxon>Albuliformes</taxon>
        <taxon>Albulidae</taxon>
        <taxon>Albula</taxon>
    </lineage>
</organism>
<reference evidence="2" key="1">
    <citation type="thesis" date="2021" institute="BYU ScholarsArchive" country="Provo, UT, USA">
        <title>Applications of and Algorithms for Genome Assembly and Genomic Analyses with an Emphasis on Marine Teleosts.</title>
        <authorList>
            <person name="Pickett B.D."/>
        </authorList>
    </citation>
    <scope>NUCLEOTIDE SEQUENCE</scope>
    <source>
        <strain evidence="2">HI-2016</strain>
    </source>
</reference>
<evidence type="ECO:0000256" key="1">
    <source>
        <dbReference type="SAM" id="MobiDB-lite"/>
    </source>
</evidence>
<sequence length="163" mass="17635">METECHIGHRGDRRCADGQSLRRMGVKMAASLQLDTSFSSFANQTMMMSERLPERDCTQGPLHGCGIPSPPGAGAALVLPPPMRPEKLKLEPDAEAAWRLEENQEAPAGPDAFRAGSSLVDYLMRKALEMQMGKSVQPGRGSKERTPTPTPTSNILPGFEGES</sequence>
<accession>A0A8T2MU61</accession>